<feature type="domain" description="HTH cro/C1-type" evidence="3">
    <location>
        <begin position="22"/>
        <end position="76"/>
    </location>
</feature>
<dbReference type="SMART" id="SM00530">
    <property type="entry name" value="HTH_XRE"/>
    <property type="match status" value="1"/>
</dbReference>
<dbReference type="Gene3D" id="1.10.260.40">
    <property type="entry name" value="lambda repressor-like DNA-binding domains"/>
    <property type="match status" value="1"/>
</dbReference>
<keyword evidence="1" id="KW-0238">DNA-binding</keyword>
<evidence type="ECO:0000313" key="5">
    <source>
        <dbReference type="Proteomes" id="UP001183629"/>
    </source>
</evidence>
<protein>
    <submittedName>
        <fullName evidence="4">Transcriptional regulator with XRE-family HTH domain</fullName>
    </submittedName>
</protein>
<keyword evidence="5" id="KW-1185">Reference proteome</keyword>
<gene>
    <name evidence="4" type="ORF">J2S44_003661</name>
</gene>
<dbReference type="PROSITE" id="PS50943">
    <property type="entry name" value="HTH_CROC1"/>
    <property type="match status" value="1"/>
</dbReference>
<accession>A0AAE4CRW1</accession>
<feature type="compositionally biased region" description="Basic and acidic residues" evidence="2">
    <location>
        <begin position="1"/>
        <end position="19"/>
    </location>
</feature>
<reference evidence="4 5" key="1">
    <citation type="submission" date="2023-07" db="EMBL/GenBank/DDBJ databases">
        <title>Sequencing the genomes of 1000 actinobacteria strains.</title>
        <authorList>
            <person name="Klenk H.-P."/>
        </authorList>
    </citation>
    <scope>NUCLEOTIDE SEQUENCE [LARGE SCALE GENOMIC DNA]</scope>
    <source>
        <strain evidence="4 5">DSM 44711</strain>
    </source>
</reference>
<dbReference type="GO" id="GO:0005829">
    <property type="term" value="C:cytosol"/>
    <property type="evidence" value="ECO:0007669"/>
    <property type="project" value="TreeGrafter"/>
</dbReference>
<evidence type="ECO:0000259" key="3">
    <source>
        <dbReference type="PROSITE" id="PS50943"/>
    </source>
</evidence>
<dbReference type="PANTHER" id="PTHR46797:SF1">
    <property type="entry name" value="METHYLPHOSPHONATE SYNTHASE"/>
    <property type="match status" value="1"/>
</dbReference>
<dbReference type="GO" id="GO:0003700">
    <property type="term" value="F:DNA-binding transcription factor activity"/>
    <property type="evidence" value="ECO:0007669"/>
    <property type="project" value="TreeGrafter"/>
</dbReference>
<dbReference type="CDD" id="cd00093">
    <property type="entry name" value="HTH_XRE"/>
    <property type="match status" value="1"/>
</dbReference>
<dbReference type="InterPro" id="IPR001387">
    <property type="entry name" value="Cro/C1-type_HTH"/>
</dbReference>
<name>A0AAE4CRW1_9ACTN</name>
<comment type="caution">
    <text evidence="4">The sequence shown here is derived from an EMBL/GenBank/DDBJ whole genome shotgun (WGS) entry which is preliminary data.</text>
</comment>
<dbReference type="Proteomes" id="UP001183629">
    <property type="component" value="Unassembled WGS sequence"/>
</dbReference>
<evidence type="ECO:0000256" key="1">
    <source>
        <dbReference type="ARBA" id="ARBA00023125"/>
    </source>
</evidence>
<dbReference type="SUPFAM" id="SSF47413">
    <property type="entry name" value="lambda repressor-like DNA-binding domains"/>
    <property type="match status" value="1"/>
</dbReference>
<dbReference type="Pfam" id="PF01381">
    <property type="entry name" value="HTH_3"/>
    <property type="match status" value="1"/>
</dbReference>
<dbReference type="AlphaFoldDB" id="A0AAE4CRW1"/>
<proteinExistence type="predicted"/>
<dbReference type="EMBL" id="JAVDYC010000001">
    <property type="protein sequence ID" value="MDR7323411.1"/>
    <property type="molecule type" value="Genomic_DNA"/>
</dbReference>
<dbReference type="InterPro" id="IPR010982">
    <property type="entry name" value="Lambda_DNA-bd_dom_sf"/>
</dbReference>
<dbReference type="InterPro" id="IPR050807">
    <property type="entry name" value="TransReg_Diox_bact_type"/>
</dbReference>
<evidence type="ECO:0000256" key="2">
    <source>
        <dbReference type="SAM" id="MobiDB-lite"/>
    </source>
</evidence>
<organism evidence="4 5">
    <name type="scientific">Catenuloplanes niger</name>
    <dbReference type="NCBI Taxonomy" id="587534"/>
    <lineage>
        <taxon>Bacteria</taxon>
        <taxon>Bacillati</taxon>
        <taxon>Actinomycetota</taxon>
        <taxon>Actinomycetes</taxon>
        <taxon>Micromonosporales</taxon>
        <taxon>Micromonosporaceae</taxon>
        <taxon>Catenuloplanes</taxon>
    </lineage>
</organism>
<evidence type="ECO:0000313" key="4">
    <source>
        <dbReference type="EMBL" id="MDR7323411.1"/>
    </source>
</evidence>
<dbReference type="GO" id="GO:0003677">
    <property type="term" value="F:DNA binding"/>
    <property type="evidence" value="ECO:0007669"/>
    <property type="project" value="UniProtKB-KW"/>
</dbReference>
<sequence>MTNTERRRQAAREPLDHHPARLRRRRIANGMSLSQLAEVTSASKGHLSELERGTRNPSPELLAAIARALGCGVTDLMPDEPVTAGAR</sequence>
<dbReference type="RefSeq" id="WP_310415250.1">
    <property type="nucleotide sequence ID" value="NZ_JAVDYC010000001.1"/>
</dbReference>
<dbReference type="PANTHER" id="PTHR46797">
    <property type="entry name" value="HTH-TYPE TRANSCRIPTIONAL REGULATOR"/>
    <property type="match status" value="1"/>
</dbReference>
<feature type="region of interest" description="Disordered" evidence="2">
    <location>
        <begin position="1"/>
        <end position="25"/>
    </location>
</feature>